<comment type="caution">
    <text evidence="1">The sequence shown here is derived from an EMBL/GenBank/DDBJ whole genome shotgun (WGS) entry which is preliminary data.</text>
</comment>
<evidence type="ECO:0000313" key="1">
    <source>
        <dbReference type="EMBL" id="MFC5751060.1"/>
    </source>
</evidence>
<dbReference type="Pfam" id="PF19715">
    <property type="entry name" value="DUF6210"/>
    <property type="match status" value="1"/>
</dbReference>
<accession>A0ABW1A685</accession>
<dbReference type="EMBL" id="JBHSON010000062">
    <property type="protein sequence ID" value="MFC5751060.1"/>
    <property type="molecule type" value="Genomic_DNA"/>
</dbReference>
<protein>
    <submittedName>
        <fullName evidence="1">DUF6210 family protein</fullName>
    </submittedName>
</protein>
<name>A0ABW1A685_9ACTN</name>
<dbReference type="InterPro" id="IPR046182">
    <property type="entry name" value="DUF6210"/>
</dbReference>
<evidence type="ECO:0000313" key="2">
    <source>
        <dbReference type="Proteomes" id="UP001596074"/>
    </source>
</evidence>
<reference evidence="2" key="1">
    <citation type="journal article" date="2019" name="Int. J. Syst. Evol. Microbiol.">
        <title>The Global Catalogue of Microorganisms (GCM) 10K type strain sequencing project: providing services to taxonomists for standard genome sequencing and annotation.</title>
        <authorList>
            <consortium name="The Broad Institute Genomics Platform"/>
            <consortium name="The Broad Institute Genome Sequencing Center for Infectious Disease"/>
            <person name="Wu L."/>
            <person name="Ma J."/>
        </authorList>
    </citation>
    <scope>NUCLEOTIDE SEQUENCE [LARGE SCALE GENOMIC DNA]</scope>
    <source>
        <strain evidence="2">KCTC 42087</strain>
    </source>
</reference>
<dbReference type="Proteomes" id="UP001596074">
    <property type="component" value="Unassembled WGS sequence"/>
</dbReference>
<proteinExistence type="predicted"/>
<gene>
    <name evidence="1" type="ORF">ACFPZN_36050</name>
</gene>
<sequence>MLDPDGTLGDWLAVVVRAATGVVYEQEYGGTARRQGAVEGYLVQVGTRDPGTGRESLRELRALFRRETAGGGAFGDPPGRPSAAYERLCSAVASVNFWASSPVPDGEARRSPLAVDEERLRELDDAWVPVRTPDGPGVLLWNGAR</sequence>
<keyword evidence="2" id="KW-1185">Reference proteome</keyword>
<organism evidence="1 2">
    <name type="scientific">Actinomadura rugatobispora</name>
    <dbReference type="NCBI Taxonomy" id="1994"/>
    <lineage>
        <taxon>Bacteria</taxon>
        <taxon>Bacillati</taxon>
        <taxon>Actinomycetota</taxon>
        <taxon>Actinomycetes</taxon>
        <taxon>Streptosporangiales</taxon>
        <taxon>Thermomonosporaceae</taxon>
        <taxon>Actinomadura</taxon>
    </lineage>
</organism>